<keyword evidence="4" id="KW-0547">Nucleotide-binding</keyword>
<dbReference type="PANTHER" id="PTHR43790">
    <property type="entry name" value="CARBOHYDRATE TRANSPORT ATP-BINDING PROTEIN MG119-RELATED"/>
    <property type="match status" value="1"/>
</dbReference>
<gene>
    <name evidence="8" type="ORF">GGI59_004444</name>
</gene>
<proteinExistence type="predicted"/>
<dbReference type="PANTHER" id="PTHR43790:SF9">
    <property type="entry name" value="GALACTOFURANOSE TRANSPORTER ATP-BINDING PROTEIN YTFR"/>
    <property type="match status" value="1"/>
</dbReference>
<evidence type="ECO:0000256" key="3">
    <source>
        <dbReference type="ARBA" id="ARBA00022737"/>
    </source>
</evidence>
<keyword evidence="9" id="KW-1185">Reference proteome</keyword>
<dbReference type="InterPro" id="IPR050107">
    <property type="entry name" value="ABC_carbohydrate_import_ATPase"/>
</dbReference>
<dbReference type="PROSITE" id="PS50893">
    <property type="entry name" value="ABC_TRANSPORTER_2"/>
    <property type="match status" value="2"/>
</dbReference>
<evidence type="ECO:0000256" key="5">
    <source>
        <dbReference type="ARBA" id="ARBA00022840"/>
    </source>
</evidence>
<dbReference type="InterPro" id="IPR003593">
    <property type="entry name" value="AAA+_ATPase"/>
</dbReference>
<evidence type="ECO:0000256" key="2">
    <source>
        <dbReference type="ARBA" id="ARBA00022597"/>
    </source>
</evidence>
<keyword evidence="6" id="KW-0472">Membrane</keyword>
<dbReference type="Proteomes" id="UP000528824">
    <property type="component" value="Unassembled WGS sequence"/>
</dbReference>
<evidence type="ECO:0000256" key="6">
    <source>
        <dbReference type="ARBA" id="ARBA00023136"/>
    </source>
</evidence>
<keyword evidence="2" id="KW-0762">Sugar transport</keyword>
<dbReference type="AlphaFoldDB" id="A0A7W9CWT0"/>
<evidence type="ECO:0000256" key="4">
    <source>
        <dbReference type="ARBA" id="ARBA00022741"/>
    </source>
</evidence>
<accession>A0A7W9CWT0</accession>
<feature type="domain" description="ABC transporter" evidence="7">
    <location>
        <begin position="278"/>
        <end position="521"/>
    </location>
</feature>
<dbReference type="EMBL" id="JACHBC010000009">
    <property type="protein sequence ID" value="MBB5562755.1"/>
    <property type="molecule type" value="Genomic_DNA"/>
</dbReference>
<dbReference type="GO" id="GO:0005524">
    <property type="term" value="F:ATP binding"/>
    <property type="evidence" value="ECO:0007669"/>
    <property type="project" value="UniProtKB-KW"/>
</dbReference>
<dbReference type="RefSeq" id="WP_183918305.1">
    <property type="nucleotide sequence ID" value="NZ_JACHBB010000011.1"/>
</dbReference>
<protein>
    <submittedName>
        <fullName evidence="8">D-xylose transport system ATP-binding protein</fullName>
    </submittedName>
</protein>
<evidence type="ECO:0000313" key="8">
    <source>
        <dbReference type="EMBL" id="MBB5562755.1"/>
    </source>
</evidence>
<evidence type="ECO:0000313" key="9">
    <source>
        <dbReference type="Proteomes" id="UP000528824"/>
    </source>
</evidence>
<keyword evidence="3" id="KW-0677">Repeat</keyword>
<sequence length="523" mass="57572">MSAEVIKASIPPDDLNGEKFAAKVSGIDKKFGVVHALKGVSISFRRGDVHAIAGENGAGKSTLMKILSGVIGSYDGYIEIEGERCRFDSIRDAERHGVFLVPQELNVVPELRVGEYLFLNREPRRWGMVDTKTLWADAVRWLAVFKLDLSPLLRMGELSTHQQQLVSIARAMTQGVKLIILDEPTSNLTERETELMFEQISDLHTHGVTSIYISHRLHEFERIANAVTVMRDGAVVDHFRLQGQSDTPRRVVQAMVGRDLTEMYPKLAFVAGKSKLSLREWTIPNRGPGRANFVENLNLDVRAGEVLGIFGLLGSGAFDLTRSLFGVHEAKVRGRMEIDGRAVNVVSPRDAIRSGIAYIPAERKRDGLIEAHSITSNMTLAALGRLTHFGVLDRYAELKRVQQYVTSLKVKCGSVEQPISQLSGGNQQKVVAAKWLLTAPEVFILEEPTRGVDINARVDFYALINDLAAAGKAIIIVSTDLPEVLGMSDRVLAMLEGRIVREWPQGEATEEDVMTAAAGGSGQ</sequence>
<dbReference type="Gene3D" id="3.40.50.300">
    <property type="entry name" value="P-loop containing nucleotide triphosphate hydrolases"/>
    <property type="match status" value="2"/>
</dbReference>
<dbReference type="CDD" id="cd03216">
    <property type="entry name" value="ABC_Carb_Monos_I"/>
    <property type="match status" value="1"/>
</dbReference>
<dbReference type="GO" id="GO:0016887">
    <property type="term" value="F:ATP hydrolysis activity"/>
    <property type="evidence" value="ECO:0007669"/>
    <property type="project" value="InterPro"/>
</dbReference>
<reference evidence="8 9" key="1">
    <citation type="submission" date="2020-08" db="EMBL/GenBank/DDBJ databases">
        <title>Genomic Encyclopedia of Type Strains, Phase IV (KMG-V): Genome sequencing to study the core and pangenomes of soil and plant-associated prokaryotes.</title>
        <authorList>
            <person name="Whitman W."/>
        </authorList>
    </citation>
    <scope>NUCLEOTIDE SEQUENCE [LARGE SCALE GENOMIC DNA]</scope>
    <source>
        <strain evidence="8 9">SEMIA 4034</strain>
    </source>
</reference>
<evidence type="ECO:0000259" key="7">
    <source>
        <dbReference type="PROSITE" id="PS50893"/>
    </source>
</evidence>
<dbReference type="SMART" id="SM00382">
    <property type="entry name" value="AAA"/>
    <property type="match status" value="1"/>
</dbReference>
<keyword evidence="1" id="KW-0813">Transport</keyword>
<name>A0A7W9CWT0_9HYPH</name>
<dbReference type="Pfam" id="PF00005">
    <property type="entry name" value="ABC_tran"/>
    <property type="match status" value="2"/>
</dbReference>
<keyword evidence="5 8" id="KW-0067">ATP-binding</keyword>
<comment type="caution">
    <text evidence="8">The sequence shown here is derived from an EMBL/GenBank/DDBJ whole genome shotgun (WGS) entry which is preliminary data.</text>
</comment>
<feature type="domain" description="ABC transporter" evidence="7">
    <location>
        <begin position="22"/>
        <end position="257"/>
    </location>
</feature>
<evidence type="ECO:0000256" key="1">
    <source>
        <dbReference type="ARBA" id="ARBA00022448"/>
    </source>
</evidence>
<dbReference type="CDD" id="cd03215">
    <property type="entry name" value="ABC_Carb_Monos_II"/>
    <property type="match status" value="1"/>
</dbReference>
<organism evidence="8 9">
    <name type="scientific">Rhizobium lentis</name>
    <dbReference type="NCBI Taxonomy" id="1138194"/>
    <lineage>
        <taxon>Bacteria</taxon>
        <taxon>Pseudomonadati</taxon>
        <taxon>Pseudomonadota</taxon>
        <taxon>Alphaproteobacteria</taxon>
        <taxon>Hyphomicrobiales</taxon>
        <taxon>Rhizobiaceae</taxon>
        <taxon>Rhizobium/Agrobacterium group</taxon>
        <taxon>Rhizobium</taxon>
    </lineage>
</organism>
<dbReference type="InterPro" id="IPR027417">
    <property type="entry name" value="P-loop_NTPase"/>
</dbReference>
<dbReference type="SUPFAM" id="SSF52540">
    <property type="entry name" value="P-loop containing nucleoside triphosphate hydrolases"/>
    <property type="match status" value="2"/>
</dbReference>
<dbReference type="InterPro" id="IPR003439">
    <property type="entry name" value="ABC_transporter-like_ATP-bd"/>
</dbReference>